<protein>
    <recommendedName>
        <fullName evidence="4">Transmembrane protein</fullName>
    </recommendedName>
</protein>
<feature type="transmembrane region" description="Helical" evidence="1">
    <location>
        <begin position="53"/>
        <end position="76"/>
    </location>
</feature>
<gene>
    <name evidence="2" type="ORF">T440DRAFT_270335</name>
</gene>
<dbReference type="OrthoDB" id="3692311at2759"/>
<evidence type="ECO:0000313" key="3">
    <source>
        <dbReference type="Proteomes" id="UP000799423"/>
    </source>
</evidence>
<evidence type="ECO:0000256" key="1">
    <source>
        <dbReference type="SAM" id="Phobius"/>
    </source>
</evidence>
<dbReference type="AlphaFoldDB" id="A0A6A7BG19"/>
<dbReference type="EMBL" id="MU006293">
    <property type="protein sequence ID" value="KAF2854192.1"/>
    <property type="molecule type" value="Genomic_DNA"/>
</dbReference>
<reference evidence="2" key="1">
    <citation type="submission" date="2020-01" db="EMBL/GenBank/DDBJ databases">
        <authorList>
            <consortium name="DOE Joint Genome Institute"/>
            <person name="Haridas S."/>
            <person name="Albert R."/>
            <person name="Binder M."/>
            <person name="Bloem J."/>
            <person name="Labutti K."/>
            <person name="Salamov A."/>
            <person name="Andreopoulos B."/>
            <person name="Baker S.E."/>
            <person name="Barry K."/>
            <person name="Bills G."/>
            <person name="Bluhm B.H."/>
            <person name="Cannon C."/>
            <person name="Castanera R."/>
            <person name="Culley D.E."/>
            <person name="Daum C."/>
            <person name="Ezra D."/>
            <person name="Gonzalez J.B."/>
            <person name="Henrissat B."/>
            <person name="Kuo A."/>
            <person name="Liang C."/>
            <person name="Lipzen A."/>
            <person name="Lutzoni F."/>
            <person name="Magnuson J."/>
            <person name="Mondo S."/>
            <person name="Nolan M."/>
            <person name="Ohm R."/>
            <person name="Pangilinan J."/>
            <person name="Park H.-J."/>
            <person name="Ramirez L."/>
            <person name="Alfaro M."/>
            <person name="Sun H."/>
            <person name="Tritt A."/>
            <person name="Yoshinaga Y."/>
            <person name="Zwiers L.-H."/>
            <person name="Turgeon B.G."/>
            <person name="Goodwin S.B."/>
            <person name="Spatafora J.W."/>
            <person name="Crous P.W."/>
            <person name="Grigoriev I.V."/>
        </authorList>
    </citation>
    <scope>NUCLEOTIDE SEQUENCE</scope>
    <source>
        <strain evidence="2">IPT5</strain>
    </source>
</reference>
<keyword evidence="1" id="KW-0812">Transmembrane</keyword>
<keyword evidence="3" id="KW-1185">Reference proteome</keyword>
<name>A0A6A7BG19_9PLEO</name>
<evidence type="ECO:0008006" key="4">
    <source>
        <dbReference type="Google" id="ProtNLM"/>
    </source>
</evidence>
<feature type="transmembrane region" description="Helical" evidence="1">
    <location>
        <begin position="141"/>
        <end position="163"/>
    </location>
</feature>
<keyword evidence="1" id="KW-0472">Membrane</keyword>
<feature type="transmembrane region" description="Helical" evidence="1">
    <location>
        <begin position="96"/>
        <end position="120"/>
    </location>
</feature>
<feature type="transmembrane region" description="Helical" evidence="1">
    <location>
        <begin position="573"/>
        <end position="595"/>
    </location>
</feature>
<keyword evidence="1" id="KW-1133">Transmembrane helix</keyword>
<sequence length="672" mass="73860">MASHMAKYSQVLLEHQGPGSDTTSLINAKRVSNTWPLEPQCLRESKFMWAVRFLPHVLLLTVPLGFVGLGIVVLNLDKEAESDSGNNIMQAMAVTSTLWPILFAAVLGPTLKALALHYAVRGARLGTLEILSTSHTLVSSLRACFTLRYISWYSLPLATIWLLSPSGGQGALRALKLTSNSTSYEYPLASYPRANLSIFYESIFEGSSTPASFVDRFRALNGAAFSAQDSGLLHANGSSALFDGAVQRVGGTLEAARLTRRDLWRNVRIPFLHSLSSSPNLESDWIDVPSDTVHAYASLIGIPVRGIPTAKRGNTTFIIQPFYQTLQCTPWMNTTRWNQTNNNSIVTRLSDGNLLFPTGWPNIQLGILLNRNRPWTASDVLGEGSNLTGLLSGHNFSDQPEQLTLVVYNDMNLTLCHAATQYVDAAISCSRAVDDGDLACAVYRMRRTPGLTGPRNLTALDMGWSNMLLKYIPYTLPSLHPYTSGILENWLRDPPTAFLGVSNGVVSRYDGLPLSVFSDRLAMVLNTHIQASLNATIMVGSDGNAFAAVNKDWANTTSTWTEFTLPVYKVNRIWFALYLISAITASICAIGNLILRWNNIPDILSGVSALTRDSPFFSTPTPASTLDGSDRARFLKDRLVMIQDVCPDEEVGRIALSDAKNLVRLQKERMYI</sequence>
<dbReference type="Proteomes" id="UP000799423">
    <property type="component" value="Unassembled WGS sequence"/>
</dbReference>
<proteinExistence type="predicted"/>
<evidence type="ECO:0000313" key="2">
    <source>
        <dbReference type="EMBL" id="KAF2854192.1"/>
    </source>
</evidence>
<organism evidence="2 3">
    <name type="scientific">Plenodomus tracheiphilus IPT5</name>
    <dbReference type="NCBI Taxonomy" id="1408161"/>
    <lineage>
        <taxon>Eukaryota</taxon>
        <taxon>Fungi</taxon>
        <taxon>Dikarya</taxon>
        <taxon>Ascomycota</taxon>
        <taxon>Pezizomycotina</taxon>
        <taxon>Dothideomycetes</taxon>
        <taxon>Pleosporomycetidae</taxon>
        <taxon>Pleosporales</taxon>
        <taxon>Pleosporineae</taxon>
        <taxon>Leptosphaeriaceae</taxon>
        <taxon>Plenodomus</taxon>
    </lineage>
</organism>
<accession>A0A6A7BG19</accession>